<dbReference type="PRINTS" id="PR00364">
    <property type="entry name" value="DISEASERSIST"/>
</dbReference>
<dbReference type="InterPro" id="IPR032675">
    <property type="entry name" value="LRR_dom_sf"/>
</dbReference>
<sequence length="1258" mass="142149">MPVMGKLGKRRESDRRCDDEEEQLALTPSQPSKRQKKLLISTNDLLILPTKLCNWLRHKFVRPLHFTPPSPFPAPSSSSSSDLIPFGHNSSNSSGASGPGLSKYDVFISFRGADVRNSFLSHLYYHLHNLQKLAVYKDDVDLERGEQISPSLLLAIQRSDVYIVVLSPKYTDSPWCLEELEEILHCMKLHGRRVIPVFYGVDPSEVENQKLPSATAWRIRSWRAALSEVANLSGFDSQVIRPETKLIEEIVKAVFQSIHYSCSQMVKFPAYSASRGLVGVERQIEQLQALLCSDGRSNWTIGLWGMGGIGKTALAKAFFDLFSCRFEASYFFSNFTDTISGGSSLQPFGNLQSHLFSKLLGDGNGRAGGGAVSYGMALHRLSRMKSLVVIDDVGDDVGKIGPLKDMLNGQYCNLFGPGSVIIMTGRNKQLLKNVCDHVYEVKGLVGKEASKLFCLHAFRGESAQIEHLDMVERAIRYVDGNPLAITILGAHLFGRDLQFWDRELGALEDNPNSVVQNVLRRSYDGLSRAEKDIFLDLACFFPYWRHLKLVYIEEIMGLEGGRVNLITNLVDKSLISINVDEGYIEMNSLLRDLGRYIVDEEWQIEKRSRLWRSQDLYYLFRENKGTESTEGILLLDNQGYKEHILLLQPDTFLRMKRLRFLIIRNQASSLVLPKDGLNCLPNTLRILEWYSFTSKCLPSQFSAENLITLDMANSQIEQLWEGDELDADLSNLKFLNLHGSESLRKLPDLSTAKKLKQIDLPFCTSLVELPSSILYLPKLEFLNLWSCSRLKLENLEDYANSNPGQSTGHHDILPSLRNLDLSYTPIQKVPNFITRLHILELQCWECTELSEFPVIPSLESFTLTCSLIKEVVELEKLTELKFLRFSDNEQLVLVSGDLSKLKSLEEIHLDDCSKLSSLPESSGILTHMESPIRLFKLSLQRCKSLARLPDSIGNLMNLGSLDLRCTAVKELPSSVVNIIRLSELILQECKSLACLPDTIHKLTNLNTLDLFGCVQLRNLPELPPSLKKLDAHGCKSLQTLSIGTVEKHDFSNIYWCFSQCWKLDPVVYNKLVDKFTQDSVRNYYRSSLLLPAKWGGESGDEEGHKKGPSSGNNNTTVTAKLRGHPWKLKAIVFCVVLNSPDPLNKDDCFLVECMMFNNKDNAGAKVVSECCWKHIREYDDDDQEERLLNGHFLIWYFGGTCETLDLIKNCLVIPVYDDRVVTNEEEKDDDDESPNGLLGLYDQLCAHPPAVKCFTEDT</sequence>
<dbReference type="InterPro" id="IPR044974">
    <property type="entry name" value="Disease_R_plants"/>
</dbReference>
<dbReference type="InterPro" id="IPR027417">
    <property type="entry name" value="P-loop_NTPase"/>
</dbReference>
<dbReference type="Gene3D" id="3.40.50.10140">
    <property type="entry name" value="Toll/interleukin-1 receptor homology (TIR) domain"/>
    <property type="match status" value="1"/>
</dbReference>
<keyword evidence="4" id="KW-0520">NAD</keyword>
<evidence type="ECO:0000313" key="8">
    <source>
        <dbReference type="Proteomes" id="UP001154282"/>
    </source>
</evidence>
<evidence type="ECO:0000256" key="2">
    <source>
        <dbReference type="ARBA" id="ARBA00022737"/>
    </source>
</evidence>
<evidence type="ECO:0000313" key="7">
    <source>
        <dbReference type="EMBL" id="CAI0396603.1"/>
    </source>
</evidence>
<dbReference type="SMART" id="SM00255">
    <property type="entry name" value="TIR"/>
    <property type="match status" value="1"/>
</dbReference>
<name>A0AAV0IGY2_9ROSI</name>
<proteinExistence type="predicted"/>
<dbReference type="PROSITE" id="PS50104">
    <property type="entry name" value="TIR"/>
    <property type="match status" value="1"/>
</dbReference>
<dbReference type="GO" id="GO:0043531">
    <property type="term" value="F:ADP binding"/>
    <property type="evidence" value="ECO:0007669"/>
    <property type="project" value="InterPro"/>
</dbReference>
<dbReference type="SUPFAM" id="SSF52540">
    <property type="entry name" value="P-loop containing nucleoside triphosphate hydrolases"/>
    <property type="match status" value="1"/>
</dbReference>
<dbReference type="GO" id="GO:0051707">
    <property type="term" value="P:response to other organism"/>
    <property type="evidence" value="ECO:0007669"/>
    <property type="project" value="UniProtKB-ARBA"/>
</dbReference>
<evidence type="ECO:0000256" key="1">
    <source>
        <dbReference type="ARBA" id="ARBA00022614"/>
    </source>
</evidence>
<protein>
    <recommendedName>
        <fullName evidence="6">TIR domain-containing protein</fullName>
    </recommendedName>
</protein>
<dbReference type="Pfam" id="PF23598">
    <property type="entry name" value="LRR_14"/>
    <property type="match status" value="1"/>
</dbReference>
<dbReference type="Proteomes" id="UP001154282">
    <property type="component" value="Unassembled WGS sequence"/>
</dbReference>
<dbReference type="GO" id="GO:0007165">
    <property type="term" value="P:signal transduction"/>
    <property type="evidence" value="ECO:0007669"/>
    <property type="project" value="InterPro"/>
</dbReference>
<evidence type="ECO:0000259" key="6">
    <source>
        <dbReference type="PROSITE" id="PS50104"/>
    </source>
</evidence>
<dbReference type="InterPro" id="IPR035897">
    <property type="entry name" value="Toll_tir_struct_dom_sf"/>
</dbReference>
<dbReference type="Pfam" id="PF23282">
    <property type="entry name" value="WHD_ROQ1"/>
    <property type="match status" value="1"/>
</dbReference>
<organism evidence="7 8">
    <name type="scientific">Linum tenue</name>
    <dbReference type="NCBI Taxonomy" id="586396"/>
    <lineage>
        <taxon>Eukaryota</taxon>
        <taxon>Viridiplantae</taxon>
        <taxon>Streptophyta</taxon>
        <taxon>Embryophyta</taxon>
        <taxon>Tracheophyta</taxon>
        <taxon>Spermatophyta</taxon>
        <taxon>Magnoliopsida</taxon>
        <taxon>eudicotyledons</taxon>
        <taxon>Gunneridae</taxon>
        <taxon>Pentapetalae</taxon>
        <taxon>rosids</taxon>
        <taxon>fabids</taxon>
        <taxon>Malpighiales</taxon>
        <taxon>Linaceae</taxon>
        <taxon>Linum</taxon>
    </lineage>
</organism>
<keyword evidence="8" id="KW-1185">Reference proteome</keyword>
<dbReference type="PANTHER" id="PTHR11017">
    <property type="entry name" value="LEUCINE-RICH REPEAT-CONTAINING PROTEIN"/>
    <property type="match status" value="1"/>
</dbReference>
<dbReference type="FunFam" id="3.40.50.10140:FF:000007">
    <property type="entry name" value="Disease resistance protein (TIR-NBS-LRR class)"/>
    <property type="match status" value="1"/>
</dbReference>
<evidence type="ECO:0000256" key="5">
    <source>
        <dbReference type="SAM" id="MobiDB-lite"/>
    </source>
</evidence>
<accession>A0AAV0IGY2</accession>
<dbReference type="SUPFAM" id="SSF52200">
    <property type="entry name" value="Toll/Interleukin receptor TIR domain"/>
    <property type="match status" value="1"/>
</dbReference>
<comment type="caution">
    <text evidence="7">The sequence shown here is derived from an EMBL/GenBank/DDBJ whole genome shotgun (WGS) entry which is preliminary data.</text>
</comment>
<dbReference type="InterPro" id="IPR055414">
    <property type="entry name" value="LRR_R13L4/SHOC2-like"/>
</dbReference>
<dbReference type="InterPro" id="IPR002182">
    <property type="entry name" value="NB-ARC"/>
</dbReference>
<dbReference type="InterPro" id="IPR042197">
    <property type="entry name" value="Apaf_helical"/>
</dbReference>
<dbReference type="AlphaFoldDB" id="A0AAV0IGY2"/>
<dbReference type="Gene3D" id="3.40.50.300">
    <property type="entry name" value="P-loop containing nucleotide triphosphate hydrolases"/>
    <property type="match status" value="1"/>
</dbReference>
<feature type="region of interest" description="Disordered" evidence="5">
    <location>
        <begin position="1"/>
        <end position="33"/>
    </location>
</feature>
<dbReference type="InterPro" id="IPR058192">
    <property type="entry name" value="WHD_ROQ1-like"/>
</dbReference>
<feature type="domain" description="TIR" evidence="6">
    <location>
        <begin position="102"/>
        <end position="258"/>
    </location>
</feature>
<dbReference type="SUPFAM" id="SSF52058">
    <property type="entry name" value="L domain-like"/>
    <property type="match status" value="2"/>
</dbReference>
<dbReference type="Gene3D" id="3.80.10.10">
    <property type="entry name" value="Ribonuclease Inhibitor"/>
    <property type="match status" value="3"/>
</dbReference>
<keyword evidence="3" id="KW-0611">Plant defense</keyword>
<keyword evidence="1" id="KW-0433">Leucine-rich repeat</keyword>
<dbReference type="SUPFAM" id="SSF46785">
    <property type="entry name" value="Winged helix' DNA-binding domain"/>
    <property type="match status" value="1"/>
</dbReference>
<dbReference type="InterPro" id="IPR036390">
    <property type="entry name" value="WH_DNA-bd_sf"/>
</dbReference>
<dbReference type="EMBL" id="CAMGYJ010000003">
    <property type="protein sequence ID" value="CAI0396603.1"/>
    <property type="molecule type" value="Genomic_DNA"/>
</dbReference>
<keyword evidence="2" id="KW-0677">Repeat</keyword>
<dbReference type="Pfam" id="PF00931">
    <property type="entry name" value="NB-ARC"/>
    <property type="match status" value="1"/>
</dbReference>
<evidence type="ECO:0000256" key="4">
    <source>
        <dbReference type="ARBA" id="ARBA00023027"/>
    </source>
</evidence>
<dbReference type="Gene3D" id="1.10.8.430">
    <property type="entry name" value="Helical domain of apoptotic protease-activating factors"/>
    <property type="match status" value="1"/>
</dbReference>
<dbReference type="InterPro" id="IPR000157">
    <property type="entry name" value="TIR_dom"/>
</dbReference>
<dbReference type="Pfam" id="PF01582">
    <property type="entry name" value="TIR"/>
    <property type="match status" value="1"/>
</dbReference>
<dbReference type="PANTHER" id="PTHR11017:SF357">
    <property type="entry name" value="ADP-RIBOSYL CYCLASE_CYCLIC ADP-RIBOSE HYDROLASE"/>
    <property type="match status" value="1"/>
</dbReference>
<reference evidence="7" key="1">
    <citation type="submission" date="2022-08" db="EMBL/GenBank/DDBJ databases">
        <authorList>
            <person name="Gutierrez-Valencia J."/>
        </authorList>
    </citation>
    <scope>NUCLEOTIDE SEQUENCE</scope>
</reference>
<dbReference type="GO" id="GO:0006952">
    <property type="term" value="P:defense response"/>
    <property type="evidence" value="ECO:0007669"/>
    <property type="project" value="UniProtKB-KW"/>
</dbReference>
<gene>
    <name evidence="7" type="ORF">LITE_LOCUS9198</name>
</gene>
<evidence type="ECO:0000256" key="3">
    <source>
        <dbReference type="ARBA" id="ARBA00022821"/>
    </source>
</evidence>